<reference evidence="1" key="1">
    <citation type="journal article" date="2020" name="mSystems">
        <title>Genome- and Community-Level Interaction Insights into Carbon Utilization and Element Cycling Functions of Hydrothermarchaeota in Hydrothermal Sediment.</title>
        <authorList>
            <person name="Zhou Z."/>
            <person name="Liu Y."/>
            <person name="Xu W."/>
            <person name="Pan J."/>
            <person name="Luo Z.H."/>
            <person name="Li M."/>
        </authorList>
    </citation>
    <scope>NUCLEOTIDE SEQUENCE</scope>
    <source>
        <strain evidence="1">HyVt-347</strain>
    </source>
</reference>
<gene>
    <name evidence="1" type="ORF">ENH89_13590</name>
</gene>
<evidence type="ECO:0000313" key="1">
    <source>
        <dbReference type="EMBL" id="HEU01352.1"/>
    </source>
</evidence>
<organism evidence="1 2">
    <name type="scientific">Aurantimonas coralicida</name>
    <dbReference type="NCBI Taxonomy" id="182270"/>
    <lineage>
        <taxon>Bacteria</taxon>
        <taxon>Pseudomonadati</taxon>
        <taxon>Pseudomonadota</taxon>
        <taxon>Alphaproteobacteria</taxon>
        <taxon>Hyphomicrobiales</taxon>
        <taxon>Aurantimonadaceae</taxon>
        <taxon>Aurantimonas</taxon>
    </lineage>
</organism>
<name>A0A9C9THI0_9HYPH</name>
<proteinExistence type="predicted"/>
<dbReference type="EMBL" id="DRGN01000189">
    <property type="protein sequence ID" value="HEU01352.1"/>
    <property type="molecule type" value="Genomic_DNA"/>
</dbReference>
<dbReference type="AlphaFoldDB" id="A0A9C9THI0"/>
<evidence type="ECO:0000313" key="2">
    <source>
        <dbReference type="Proteomes" id="UP000885680"/>
    </source>
</evidence>
<sequence length="84" mass="9643">MSDELKHDRGAFFRVTQELHDRWMRRCHREDTPSDPAAAVQLERALRRTGSVMGEDTGTEGRDYKAAALRLAAAWRKRASDELD</sequence>
<protein>
    <submittedName>
        <fullName evidence="1">Uncharacterized protein</fullName>
    </submittedName>
</protein>
<comment type="caution">
    <text evidence="1">The sequence shown here is derived from an EMBL/GenBank/DDBJ whole genome shotgun (WGS) entry which is preliminary data.</text>
</comment>
<dbReference type="Proteomes" id="UP000885680">
    <property type="component" value="Unassembled WGS sequence"/>
</dbReference>
<accession>A0A9C9THI0</accession>